<name>A0A3N3ZM16_9MICC</name>
<dbReference type="InterPro" id="IPR002525">
    <property type="entry name" value="Transp_IS110-like_N"/>
</dbReference>
<reference evidence="2 3" key="1">
    <citation type="submission" date="2018-10" db="EMBL/GenBank/DDBJ databases">
        <title>Kocuria sp. M5W7-7, whole genome shotgun sequence.</title>
        <authorList>
            <person name="Tuo L."/>
        </authorList>
    </citation>
    <scope>NUCLEOTIDE SEQUENCE [LARGE SCALE GENOMIC DNA]</scope>
    <source>
        <strain evidence="2 3">M5W7-7</strain>
    </source>
</reference>
<feature type="domain" description="Transposase IS110-like N-terminal" evidence="1">
    <location>
        <begin position="72"/>
        <end position="144"/>
    </location>
</feature>
<evidence type="ECO:0000313" key="3">
    <source>
        <dbReference type="Proteomes" id="UP000270616"/>
    </source>
</evidence>
<dbReference type="GO" id="GO:0006313">
    <property type="term" value="P:DNA transposition"/>
    <property type="evidence" value="ECO:0007669"/>
    <property type="project" value="InterPro"/>
</dbReference>
<dbReference type="Proteomes" id="UP000270616">
    <property type="component" value="Unassembled WGS sequence"/>
</dbReference>
<sequence length="177" mass="19459">MELIRPRARDEDAVRYMSARGEHDFIRAGSEPRQRLVCPAPGRRAHWGRHGPIMTISTNGVTDSSAALDVVAGVDTHADTHHVAVLSMSGGRLGDRQVPATPAGYETLLSYIRWFGNIRLVGIEGTSSYDAGLSRHLRAQQLEAPVNLQSGWPGAGWQGRHFIRSRSNDDSQDSVHR</sequence>
<dbReference type="EMBL" id="RKMF01000020">
    <property type="protein sequence ID" value="ROZ61639.1"/>
    <property type="molecule type" value="Genomic_DNA"/>
</dbReference>
<evidence type="ECO:0000259" key="1">
    <source>
        <dbReference type="Pfam" id="PF01548"/>
    </source>
</evidence>
<gene>
    <name evidence="2" type="ORF">EDL96_12850</name>
</gene>
<dbReference type="GO" id="GO:0004803">
    <property type="term" value="F:transposase activity"/>
    <property type="evidence" value="ECO:0007669"/>
    <property type="project" value="InterPro"/>
</dbReference>
<comment type="caution">
    <text evidence="2">The sequence shown here is derived from an EMBL/GenBank/DDBJ whole genome shotgun (WGS) entry which is preliminary data.</text>
</comment>
<protein>
    <recommendedName>
        <fullName evidence="1">Transposase IS110-like N-terminal domain-containing protein</fullName>
    </recommendedName>
</protein>
<keyword evidence="3" id="KW-1185">Reference proteome</keyword>
<organism evidence="2 3">
    <name type="scientific">Kocuria soli</name>
    <dbReference type="NCBI Taxonomy" id="2485125"/>
    <lineage>
        <taxon>Bacteria</taxon>
        <taxon>Bacillati</taxon>
        <taxon>Actinomycetota</taxon>
        <taxon>Actinomycetes</taxon>
        <taxon>Micrococcales</taxon>
        <taxon>Micrococcaceae</taxon>
        <taxon>Kocuria</taxon>
    </lineage>
</organism>
<evidence type="ECO:0000313" key="2">
    <source>
        <dbReference type="EMBL" id="ROZ61639.1"/>
    </source>
</evidence>
<dbReference type="GO" id="GO:0003677">
    <property type="term" value="F:DNA binding"/>
    <property type="evidence" value="ECO:0007669"/>
    <property type="project" value="InterPro"/>
</dbReference>
<dbReference type="Pfam" id="PF01548">
    <property type="entry name" value="DEDD_Tnp_IS110"/>
    <property type="match status" value="1"/>
</dbReference>
<dbReference type="AlphaFoldDB" id="A0A3N3ZM16"/>
<accession>A0A3N3ZM16</accession>
<proteinExistence type="predicted"/>